<keyword evidence="1" id="KW-0472">Membrane</keyword>
<reference evidence="2" key="1">
    <citation type="submission" date="2023-08" db="EMBL/GenBank/DDBJ databases">
        <authorList>
            <person name="Audoor S."/>
            <person name="Bilcke G."/>
        </authorList>
    </citation>
    <scope>NUCLEOTIDE SEQUENCE</scope>
</reference>
<evidence type="ECO:0000256" key="1">
    <source>
        <dbReference type="SAM" id="Phobius"/>
    </source>
</evidence>
<feature type="transmembrane region" description="Helical" evidence="1">
    <location>
        <begin position="15"/>
        <end position="34"/>
    </location>
</feature>
<organism evidence="2 3">
    <name type="scientific">Cylindrotheca closterium</name>
    <dbReference type="NCBI Taxonomy" id="2856"/>
    <lineage>
        <taxon>Eukaryota</taxon>
        <taxon>Sar</taxon>
        <taxon>Stramenopiles</taxon>
        <taxon>Ochrophyta</taxon>
        <taxon>Bacillariophyta</taxon>
        <taxon>Bacillariophyceae</taxon>
        <taxon>Bacillariophycidae</taxon>
        <taxon>Bacillariales</taxon>
        <taxon>Bacillariaceae</taxon>
        <taxon>Cylindrotheca</taxon>
    </lineage>
</organism>
<dbReference type="EMBL" id="CAKOGP040000957">
    <property type="protein sequence ID" value="CAJ1940787.1"/>
    <property type="molecule type" value="Genomic_DNA"/>
</dbReference>
<proteinExistence type="predicted"/>
<dbReference type="AlphaFoldDB" id="A0AAD2CNQ1"/>
<sequence>MAVLFRLHVSCHDRLSLVPVPVCLFWVLVVVSLFSSSYHQASAEEIEIVIVIDPWIIPFDNLPYPARSAVQGDVVSFRYSGNHNVYVSLHSSSDSQTGDDDNESSFRCDTQNATIVGASGASIANYTLPLSDGSSSSSSSSQSLITTATFFCNYTSHCERGQQLQFNIYPSRDNIPPTQAPSIIPTMLPSTSVPSMAPTVEVTAPPFVPLFNTTFAPTTSGLASQASSRPYLPLMRIWNLSNAMASLLSIVVTVQLLLQ</sequence>
<comment type="caution">
    <text evidence="2">The sequence shown here is derived from an EMBL/GenBank/DDBJ whole genome shotgun (WGS) entry which is preliminary data.</text>
</comment>
<gene>
    <name evidence="2" type="ORF">CYCCA115_LOCUS7216</name>
</gene>
<name>A0AAD2CNQ1_9STRA</name>
<evidence type="ECO:0000313" key="2">
    <source>
        <dbReference type="EMBL" id="CAJ1940787.1"/>
    </source>
</evidence>
<evidence type="ECO:0008006" key="4">
    <source>
        <dbReference type="Google" id="ProtNLM"/>
    </source>
</evidence>
<feature type="transmembrane region" description="Helical" evidence="1">
    <location>
        <begin position="237"/>
        <end position="258"/>
    </location>
</feature>
<keyword evidence="1" id="KW-0812">Transmembrane</keyword>
<keyword evidence="3" id="KW-1185">Reference proteome</keyword>
<keyword evidence="1" id="KW-1133">Transmembrane helix</keyword>
<accession>A0AAD2CNQ1</accession>
<dbReference type="Proteomes" id="UP001295423">
    <property type="component" value="Unassembled WGS sequence"/>
</dbReference>
<protein>
    <recommendedName>
        <fullName evidence="4">Phytocyanin domain-containing protein</fullName>
    </recommendedName>
</protein>
<evidence type="ECO:0000313" key="3">
    <source>
        <dbReference type="Proteomes" id="UP001295423"/>
    </source>
</evidence>